<protein>
    <recommendedName>
        <fullName evidence="2">Cyclin N-terminal domain-containing protein</fullName>
    </recommendedName>
</protein>
<dbReference type="InterPro" id="IPR036915">
    <property type="entry name" value="Cyclin-like_sf"/>
</dbReference>
<dbReference type="HOGENOM" id="CLU_621348_0_0_1"/>
<evidence type="ECO:0000313" key="3">
    <source>
        <dbReference type="EMBL" id="EFI99052.1"/>
    </source>
</evidence>
<dbReference type="GO" id="GO:0000307">
    <property type="term" value="C:cyclin-dependent protein kinase holoenzyme complex"/>
    <property type="evidence" value="ECO:0007669"/>
    <property type="project" value="TreeGrafter"/>
</dbReference>
<dbReference type="InterPro" id="IPR013922">
    <property type="entry name" value="Cyclin_PHO80-like"/>
</dbReference>
<proteinExistence type="predicted"/>
<dbReference type="Pfam" id="PF00134">
    <property type="entry name" value="Cyclin_N"/>
    <property type="match status" value="1"/>
</dbReference>
<dbReference type="InParanoid" id="D8PXB2"/>
<dbReference type="Proteomes" id="UP000007431">
    <property type="component" value="Unassembled WGS sequence"/>
</dbReference>
<dbReference type="AlphaFoldDB" id="D8PXB2"/>
<dbReference type="CDD" id="cd20557">
    <property type="entry name" value="CYCLIN_ScPCL1-like"/>
    <property type="match status" value="1"/>
</dbReference>
<evidence type="ECO:0000256" key="1">
    <source>
        <dbReference type="SAM" id="MobiDB-lite"/>
    </source>
</evidence>
<evidence type="ECO:0000259" key="2">
    <source>
        <dbReference type="Pfam" id="PF00134"/>
    </source>
</evidence>
<dbReference type="STRING" id="578458.D8PXB2"/>
<dbReference type="OMA" id="SHEANCR"/>
<dbReference type="GO" id="GO:0005634">
    <property type="term" value="C:nucleus"/>
    <property type="evidence" value="ECO:0007669"/>
    <property type="project" value="TreeGrafter"/>
</dbReference>
<dbReference type="InterPro" id="IPR006671">
    <property type="entry name" value="Cyclin_N"/>
</dbReference>
<dbReference type="KEGG" id="scm:SCHCO_02615978"/>
<feature type="region of interest" description="Disordered" evidence="1">
    <location>
        <begin position="230"/>
        <end position="267"/>
    </location>
</feature>
<organism evidence="4">
    <name type="scientific">Schizophyllum commune (strain H4-8 / FGSC 9210)</name>
    <name type="common">Split gill fungus</name>
    <dbReference type="NCBI Taxonomy" id="578458"/>
    <lineage>
        <taxon>Eukaryota</taxon>
        <taxon>Fungi</taxon>
        <taxon>Dikarya</taxon>
        <taxon>Basidiomycota</taxon>
        <taxon>Agaricomycotina</taxon>
        <taxon>Agaricomycetes</taxon>
        <taxon>Agaricomycetidae</taxon>
        <taxon>Agaricales</taxon>
        <taxon>Schizophyllaceae</taxon>
        <taxon>Schizophyllum</taxon>
    </lineage>
</organism>
<dbReference type="PANTHER" id="PTHR15615:SF10">
    <property type="entry name" value="PHO85 CYCLIN-2-RELATED"/>
    <property type="match status" value="1"/>
</dbReference>
<dbReference type="GO" id="GO:0019901">
    <property type="term" value="F:protein kinase binding"/>
    <property type="evidence" value="ECO:0007669"/>
    <property type="project" value="InterPro"/>
</dbReference>
<feature type="region of interest" description="Disordered" evidence="1">
    <location>
        <begin position="333"/>
        <end position="352"/>
    </location>
</feature>
<dbReference type="OrthoDB" id="10250320at2759"/>
<keyword evidence="4" id="KW-1185">Reference proteome</keyword>
<reference evidence="3 4" key="1">
    <citation type="journal article" date="2010" name="Nat. Biotechnol.">
        <title>Genome sequence of the model mushroom Schizophyllum commune.</title>
        <authorList>
            <person name="Ohm R.A."/>
            <person name="de Jong J.F."/>
            <person name="Lugones L.G."/>
            <person name="Aerts A."/>
            <person name="Kothe E."/>
            <person name="Stajich J.E."/>
            <person name="de Vries R.P."/>
            <person name="Record E."/>
            <person name="Levasseur A."/>
            <person name="Baker S.E."/>
            <person name="Bartholomew K.A."/>
            <person name="Coutinho P.M."/>
            <person name="Erdmann S."/>
            <person name="Fowler T.J."/>
            <person name="Gathman A.C."/>
            <person name="Lombard V."/>
            <person name="Henrissat B."/>
            <person name="Knabe N."/>
            <person name="Kuees U."/>
            <person name="Lilly W.W."/>
            <person name="Lindquist E."/>
            <person name="Lucas S."/>
            <person name="Magnuson J.K."/>
            <person name="Piumi F."/>
            <person name="Raudaskoski M."/>
            <person name="Salamov A."/>
            <person name="Schmutz J."/>
            <person name="Schwarze F.W.M.R."/>
            <person name="vanKuyk P.A."/>
            <person name="Horton J.S."/>
            <person name="Grigoriev I.V."/>
            <person name="Woesten H.A.B."/>
        </authorList>
    </citation>
    <scope>NUCLEOTIDE SEQUENCE [LARGE SCALE GENOMIC DNA]</scope>
    <source>
        <strain evidence="4">H4-8 / FGSC 9210</strain>
    </source>
</reference>
<dbReference type="SUPFAM" id="SSF47954">
    <property type="entry name" value="Cyclin-like"/>
    <property type="match status" value="1"/>
</dbReference>
<dbReference type="EMBL" id="GL377304">
    <property type="protein sequence ID" value="EFI99052.1"/>
    <property type="molecule type" value="Genomic_DNA"/>
</dbReference>
<evidence type="ECO:0000313" key="4">
    <source>
        <dbReference type="Proteomes" id="UP000007431"/>
    </source>
</evidence>
<dbReference type="GO" id="GO:0016538">
    <property type="term" value="F:cyclin-dependent protein serine/threonine kinase regulator activity"/>
    <property type="evidence" value="ECO:0007669"/>
    <property type="project" value="TreeGrafter"/>
</dbReference>
<feature type="domain" description="Cyclin N-terminal" evidence="2">
    <location>
        <begin position="107"/>
        <end position="192"/>
    </location>
</feature>
<dbReference type="VEuPathDB" id="FungiDB:SCHCODRAFT_02615978"/>
<sequence length="441" mass="48821">MPLSMGCRRLPFDFSDLDFPPRKRARLCPARRTPVHPASQVDYALHTTAIVDLISLDITPAVKEYIVDVACDAVDLAIDDPASCNHSGALWARPDKHFFSAFASNVIDNSGVAMPVLLVALVYLRRARGQLRIDLDEWAYHRVFLGALIAAAKYTNDTSPKAAHWSAYTGTFGRRDISLIEREFLGVLDFHLGITEDDILAHYDALLAPPAYAPDVCAADMFALSAPSSRAGSPLPELEPSSAWSPDSEFPSPITPPSWAPHSSAPAWVPSDVAEEHGKGRASGLRSRAEPVFRSEPAFHEATRGLRATMPLRLPQPKARHAQLLCGEASRPYSEARAPYGQGRQPRDFDRLPRPDARHLFAEARGPSLSVEALYPRPDMRFLRTDAPLLDTKFNSHVADHRPHVRSYSNIDHVILDDDPHHIPVILHGRTRSQISFLDCL</sequence>
<accession>D8PXB2</accession>
<gene>
    <name evidence="3" type="ORF">SCHCODRAFT_256583</name>
</gene>
<dbReference type="Gene3D" id="1.10.472.10">
    <property type="entry name" value="Cyclin-like"/>
    <property type="match status" value="1"/>
</dbReference>
<dbReference type="GeneID" id="9586517"/>
<name>D8PXB2_SCHCM</name>
<dbReference type="eggNOG" id="KOG1674">
    <property type="taxonomic scope" value="Eukaryota"/>
</dbReference>
<dbReference type="PANTHER" id="PTHR15615">
    <property type="match status" value="1"/>
</dbReference>